<evidence type="ECO:0000313" key="2">
    <source>
        <dbReference type="EMBL" id="MBM9477255.1"/>
    </source>
</evidence>
<dbReference type="PANTHER" id="PTHR43482">
    <property type="entry name" value="PROTEIN AST1-RELATED"/>
    <property type="match status" value="1"/>
</dbReference>
<dbReference type="RefSeq" id="WP_205257379.1">
    <property type="nucleotide sequence ID" value="NZ_BAAAPV010000001.1"/>
</dbReference>
<reference evidence="2" key="1">
    <citation type="submission" date="2021-01" db="EMBL/GenBank/DDBJ databases">
        <title>KCTC 19127 draft genome.</title>
        <authorList>
            <person name="An D."/>
        </authorList>
    </citation>
    <scope>NUCLEOTIDE SEQUENCE</scope>
    <source>
        <strain evidence="2">KCTC 19127</strain>
    </source>
</reference>
<name>A0A939C346_9ACTN</name>
<gene>
    <name evidence="2" type="ORF">JL107_12450</name>
</gene>
<protein>
    <submittedName>
        <fullName evidence="2">NADP-dependent oxidoreductase</fullName>
    </submittedName>
</protein>
<dbReference type="AlphaFoldDB" id="A0A939C346"/>
<sequence length="311" mass="31781">MPRAYAFTEYGGVDTQDFVDLPEPTPGPSELLVQVRAAGVNPIDWKIRAGHLQAFMPVTFPAVLGREVSGVVRGVGKDVAGFAVGDEVFGPVAPGSGGYAEFALVTATSAAKKPVHVSFTDAATLSVAAGTAHDALQQLELIEGQTLLITGIGGGVGVAAAQLARDAGVFVLGTGSESKRALVESLGATLIDYHQDVAGQVRQLFPDGVDAVLDVVGGDALRDVAGLLSPFDGGDVPRIVSSADPQTAAEVGGTSVERQQTTEVYTALAQLVADGKLDPHVEDTFTLDQAAEALAGVEGGHSRGKIVITVS</sequence>
<dbReference type="SMART" id="SM00829">
    <property type="entry name" value="PKS_ER"/>
    <property type="match status" value="1"/>
</dbReference>
<dbReference type="InterPro" id="IPR011032">
    <property type="entry name" value="GroES-like_sf"/>
</dbReference>
<dbReference type="InterPro" id="IPR013154">
    <property type="entry name" value="ADH-like_N"/>
</dbReference>
<dbReference type="Gene3D" id="3.90.180.10">
    <property type="entry name" value="Medium-chain alcohol dehydrogenases, catalytic domain"/>
    <property type="match status" value="1"/>
</dbReference>
<dbReference type="Pfam" id="PF08240">
    <property type="entry name" value="ADH_N"/>
    <property type="match status" value="1"/>
</dbReference>
<dbReference type="Pfam" id="PF13602">
    <property type="entry name" value="ADH_zinc_N_2"/>
    <property type="match status" value="1"/>
</dbReference>
<keyword evidence="3" id="KW-1185">Reference proteome</keyword>
<comment type="caution">
    <text evidence="2">The sequence shown here is derived from an EMBL/GenBank/DDBJ whole genome shotgun (WGS) entry which is preliminary data.</text>
</comment>
<dbReference type="SUPFAM" id="SSF50129">
    <property type="entry name" value="GroES-like"/>
    <property type="match status" value="1"/>
</dbReference>
<dbReference type="Proteomes" id="UP000663801">
    <property type="component" value="Unassembled WGS sequence"/>
</dbReference>
<dbReference type="InterPro" id="IPR052585">
    <property type="entry name" value="Lipid_raft_assoc_Zn_ADH"/>
</dbReference>
<evidence type="ECO:0000259" key="1">
    <source>
        <dbReference type="SMART" id="SM00829"/>
    </source>
</evidence>
<dbReference type="InterPro" id="IPR020843">
    <property type="entry name" value="ER"/>
</dbReference>
<proteinExistence type="predicted"/>
<dbReference type="PANTHER" id="PTHR43482:SF1">
    <property type="entry name" value="PROTEIN AST1-RELATED"/>
    <property type="match status" value="1"/>
</dbReference>
<evidence type="ECO:0000313" key="3">
    <source>
        <dbReference type="Proteomes" id="UP000663801"/>
    </source>
</evidence>
<organism evidence="2 3">
    <name type="scientific">Nakamurella flavida</name>
    <dbReference type="NCBI Taxonomy" id="363630"/>
    <lineage>
        <taxon>Bacteria</taxon>
        <taxon>Bacillati</taxon>
        <taxon>Actinomycetota</taxon>
        <taxon>Actinomycetes</taxon>
        <taxon>Nakamurellales</taxon>
        <taxon>Nakamurellaceae</taxon>
        <taxon>Nakamurella</taxon>
    </lineage>
</organism>
<dbReference type="EMBL" id="JAERWL010000010">
    <property type="protein sequence ID" value="MBM9477255.1"/>
    <property type="molecule type" value="Genomic_DNA"/>
</dbReference>
<dbReference type="CDD" id="cd05289">
    <property type="entry name" value="MDR_like_2"/>
    <property type="match status" value="1"/>
</dbReference>
<dbReference type="SUPFAM" id="SSF51735">
    <property type="entry name" value="NAD(P)-binding Rossmann-fold domains"/>
    <property type="match status" value="1"/>
</dbReference>
<dbReference type="InterPro" id="IPR036291">
    <property type="entry name" value="NAD(P)-bd_dom_sf"/>
</dbReference>
<dbReference type="Gene3D" id="3.40.50.720">
    <property type="entry name" value="NAD(P)-binding Rossmann-like Domain"/>
    <property type="match status" value="1"/>
</dbReference>
<dbReference type="GO" id="GO:0016491">
    <property type="term" value="F:oxidoreductase activity"/>
    <property type="evidence" value="ECO:0007669"/>
    <property type="project" value="InterPro"/>
</dbReference>
<feature type="domain" description="Enoyl reductase (ER)" evidence="1">
    <location>
        <begin position="11"/>
        <end position="308"/>
    </location>
</feature>
<accession>A0A939C346</accession>